<proteinExistence type="predicted"/>
<dbReference type="AlphaFoldDB" id="A0A3B0KM77"/>
<keyword evidence="1" id="KW-1133">Transmembrane helix</keyword>
<feature type="domain" description="DUF7027" evidence="2">
    <location>
        <begin position="96"/>
        <end position="151"/>
    </location>
</feature>
<feature type="transmembrane region" description="Helical" evidence="1">
    <location>
        <begin position="32"/>
        <end position="54"/>
    </location>
</feature>
<dbReference type="Pfam" id="PF22954">
    <property type="entry name" value="DUF7027"/>
    <property type="match status" value="1"/>
</dbReference>
<dbReference type="OrthoDB" id="8197395at2759"/>
<keyword evidence="1" id="KW-0472">Membrane</keyword>
<feature type="transmembrane region" description="Helical" evidence="1">
    <location>
        <begin position="130"/>
        <end position="152"/>
    </location>
</feature>
<name>A0A3B0KM77_DROGU</name>
<evidence type="ECO:0000256" key="1">
    <source>
        <dbReference type="SAM" id="Phobius"/>
    </source>
</evidence>
<evidence type="ECO:0000259" key="2">
    <source>
        <dbReference type="Pfam" id="PF22954"/>
    </source>
</evidence>
<dbReference type="Proteomes" id="UP000268350">
    <property type="component" value="Unassembled WGS sequence"/>
</dbReference>
<protein>
    <recommendedName>
        <fullName evidence="2">DUF7027 domain-containing protein</fullName>
    </recommendedName>
</protein>
<evidence type="ECO:0000313" key="3">
    <source>
        <dbReference type="EMBL" id="SPP84908.1"/>
    </source>
</evidence>
<reference evidence="4" key="1">
    <citation type="submission" date="2018-01" db="EMBL/GenBank/DDBJ databases">
        <authorList>
            <person name="Alioto T."/>
            <person name="Alioto T."/>
        </authorList>
    </citation>
    <scope>NUCLEOTIDE SEQUENCE [LARGE SCALE GENOMIC DNA]</scope>
</reference>
<accession>A0A3B0KM77</accession>
<keyword evidence="1" id="KW-0812">Transmembrane</keyword>
<evidence type="ECO:0000313" key="4">
    <source>
        <dbReference type="Proteomes" id="UP000268350"/>
    </source>
</evidence>
<dbReference type="EMBL" id="OUUW01000009">
    <property type="protein sequence ID" value="SPP84908.1"/>
    <property type="molecule type" value="Genomic_DNA"/>
</dbReference>
<dbReference type="InterPro" id="IPR054291">
    <property type="entry name" value="DUF7027"/>
</dbReference>
<organism evidence="3 4">
    <name type="scientific">Drosophila guanche</name>
    <name type="common">Fruit fly</name>
    <dbReference type="NCBI Taxonomy" id="7266"/>
    <lineage>
        <taxon>Eukaryota</taxon>
        <taxon>Metazoa</taxon>
        <taxon>Ecdysozoa</taxon>
        <taxon>Arthropoda</taxon>
        <taxon>Hexapoda</taxon>
        <taxon>Insecta</taxon>
        <taxon>Pterygota</taxon>
        <taxon>Neoptera</taxon>
        <taxon>Endopterygota</taxon>
        <taxon>Diptera</taxon>
        <taxon>Brachycera</taxon>
        <taxon>Muscomorpha</taxon>
        <taxon>Ephydroidea</taxon>
        <taxon>Drosophilidae</taxon>
        <taxon>Drosophila</taxon>
        <taxon>Sophophora</taxon>
    </lineage>
</organism>
<feature type="transmembrane region" description="Helical" evidence="1">
    <location>
        <begin position="164"/>
        <end position="183"/>
    </location>
</feature>
<gene>
    <name evidence="3" type="ORF">DGUA_6G014767</name>
</gene>
<keyword evidence="4" id="KW-1185">Reference proteome</keyword>
<sequence>MLLATGKLSGCCRRFWDFLMAPLTPRNLRTTAMLTSIFQLLVSHCILFFMLLCLAHAEQIHRLLELDILDQKDNGFYTMAPFHNDLRLRSAAQLSDAMENFLYVMVGVSSVYALCAISLFFGVYKSRPGLIVPWLLAEFLCIVGIGVMIFMLRDTKLTMVFCGNVPYFIICYSLLCMDCIKWYSMHSFYQSLRTINKLREIATVAIPCPAPGAVSREPPLIAYNLIVYLWANRFPIISVASTCTWAAMAISIYSPSHPMDSVRSEQQTQRSSQTCP</sequence>
<feature type="transmembrane region" description="Helical" evidence="1">
    <location>
        <begin position="101"/>
        <end position="124"/>
    </location>
</feature>